<name>A0AAD2CK13_9STRA</name>
<accession>A0AAD2CK13</accession>
<dbReference type="Pfam" id="PF07714">
    <property type="entry name" value="PK_Tyr_Ser-Thr"/>
    <property type="match status" value="1"/>
</dbReference>
<dbReference type="GO" id="GO:0005524">
    <property type="term" value="F:ATP binding"/>
    <property type="evidence" value="ECO:0007669"/>
    <property type="project" value="UniProtKB-UniRule"/>
</dbReference>
<dbReference type="Gene3D" id="1.10.510.10">
    <property type="entry name" value="Transferase(Phosphotransferase) domain 1"/>
    <property type="match status" value="1"/>
</dbReference>
<dbReference type="AlphaFoldDB" id="A0AAD2CK13"/>
<feature type="compositionally biased region" description="Basic and acidic residues" evidence="2">
    <location>
        <begin position="16"/>
        <end position="25"/>
    </location>
</feature>
<organism evidence="4 5">
    <name type="scientific">Cylindrotheca closterium</name>
    <dbReference type="NCBI Taxonomy" id="2856"/>
    <lineage>
        <taxon>Eukaryota</taxon>
        <taxon>Sar</taxon>
        <taxon>Stramenopiles</taxon>
        <taxon>Ochrophyta</taxon>
        <taxon>Bacillariophyta</taxon>
        <taxon>Bacillariophyceae</taxon>
        <taxon>Bacillariophycidae</taxon>
        <taxon>Bacillariales</taxon>
        <taxon>Bacillariaceae</taxon>
        <taxon>Cylindrotheca</taxon>
    </lineage>
</organism>
<proteinExistence type="predicted"/>
<feature type="binding site" evidence="1">
    <location>
        <position position="129"/>
    </location>
    <ligand>
        <name>ATP</name>
        <dbReference type="ChEBI" id="CHEBI:30616"/>
    </ligand>
</feature>
<evidence type="ECO:0000256" key="1">
    <source>
        <dbReference type="PROSITE-ProRule" id="PRU10141"/>
    </source>
</evidence>
<evidence type="ECO:0000256" key="2">
    <source>
        <dbReference type="SAM" id="MobiDB-lite"/>
    </source>
</evidence>
<keyword evidence="1" id="KW-0547">Nucleotide-binding</keyword>
<dbReference type="PANTHER" id="PTHR44329:SF214">
    <property type="entry name" value="PROTEIN KINASE DOMAIN-CONTAINING PROTEIN"/>
    <property type="match status" value="1"/>
</dbReference>
<evidence type="ECO:0000259" key="3">
    <source>
        <dbReference type="PROSITE" id="PS50011"/>
    </source>
</evidence>
<evidence type="ECO:0000313" key="4">
    <source>
        <dbReference type="EMBL" id="CAJ1891660.1"/>
    </source>
</evidence>
<dbReference type="InterPro" id="IPR017441">
    <property type="entry name" value="Protein_kinase_ATP_BS"/>
</dbReference>
<dbReference type="InterPro" id="IPR001245">
    <property type="entry name" value="Ser-Thr/Tyr_kinase_cat_dom"/>
</dbReference>
<dbReference type="Gene3D" id="3.30.200.20">
    <property type="entry name" value="Phosphorylase Kinase, domain 1"/>
    <property type="match status" value="1"/>
</dbReference>
<keyword evidence="1" id="KW-0067">ATP-binding</keyword>
<comment type="caution">
    <text evidence="4">The sequence shown here is derived from an EMBL/GenBank/DDBJ whole genome shotgun (WGS) entry which is preliminary data.</text>
</comment>
<protein>
    <recommendedName>
        <fullName evidence="3">Protein kinase domain-containing protein</fullName>
    </recommendedName>
</protein>
<keyword evidence="5" id="KW-1185">Reference proteome</keyword>
<dbReference type="PANTHER" id="PTHR44329">
    <property type="entry name" value="SERINE/THREONINE-PROTEIN KINASE TNNI3K-RELATED"/>
    <property type="match status" value="1"/>
</dbReference>
<sequence length="414" mass="47024">MMSKEDTTRTFLWEESTAHSSHDPLDCFLGDSSEVSEELSASERSQSDEEKYAKAGCYIKDRMKTILASETFCKLRESKEGLKKNEPVTRVNHSQIELGNLLGGGAFSNVFEIKTSLTNEIDPNTCVVKVLRKHVLDRTKLFTACAVGLLREGSILASLQHEHIIGVQAFSQVGPSGYATGRNDACFLVLDKLQEILSTRMDTWTKFQVSMFDRKRSKKNREFFCERLNVAQQLASAITYLHQKSIVHRDIKPNNIGFDAGGMIKLFDFDVSRIIPEEEYANQVFKLTKTGTKRYMSPECGLGEKYNLKTDVYSFAILLHQILSLVVPYCDLNMFEVKRKVMQHGLRPKIPMSWPKGIKQLLKQAWCTDISERLDMSTVHDNLQQELYKLQNYQGAKLLGKTLTAPTTKLALRV</sequence>
<feature type="region of interest" description="Disordered" evidence="2">
    <location>
        <begin position="1"/>
        <end position="25"/>
    </location>
</feature>
<dbReference type="InterPro" id="IPR051681">
    <property type="entry name" value="Ser/Thr_Kinases-Pseudokinases"/>
</dbReference>
<evidence type="ECO:0000313" key="5">
    <source>
        <dbReference type="Proteomes" id="UP001295423"/>
    </source>
</evidence>
<reference evidence="4" key="1">
    <citation type="submission" date="2023-08" db="EMBL/GenBank/DDBJ databases">
        <authorList>
            <person name="Audoor S."/>
            <person name="Bilcke G."/>
        </authorList>
    </citation>
    <scope>NUCLEOTIDE SEQUENCE</scope>
</reference>
<dbReference type="InterPro" id="IPR000719">
    <property type="entry name" value="Prot_kinase_dom"/>
</dbReference>
<dbReference type="PROSITE" id="PS00107">
    <property type="entry name" value="PROTEIN_KINASE_ATP"/>
    <property type="match status" value="1"/>
</dbReference>
<dbReference type="Proteomes" id="UP001295423">
    <property type="component" value="Unassembled WGS sequence"/>
</dbReference>
<dbReference type="SUPFAM" id="SSF56112">
    <property type="entry name" value="Protein kinase-like (PK-like)"/>
    <property type="match status" value="1"/>
</dbReference>
<dbReference type="InterPro" id="IPR011009">
    <property type="entry name" value="Kinase-like_dom_sf"/>
</dbReference>
<dbReference type="PROSITE" id="PS50011">
    <property type="entry name" value="PROTEIN_KINASE_DOM"/>
    <property type="match status" value="1"/>
</dbReference>
<dbReference type="EMBL" id="CAKOGP040000001">
    <property type="protein sequence ID" value="CAJ1891660.1"/>
    <property type="molecule type" value="Genomic_DNA"/>
</dbReference>
<dbReference type="SMART" id="SM00220">
    <property type="entry name" value="S_TKc"/>
    <property type="match status" value="1"/>
</dbReference>
<feature type="domain" description="Protein kinase" evidence="3">
    <location>
        <begin position="96"/>
        <end position="383"/>
    </location>
</feature>
<gene>
    <name evidence="4" type="ORF">CYCCA115_LOCUS77</name>
</gene>
<dbReference type="GO" id="GO:0004674">
    <property type="term" value="F:protein serine/threonine kinase activity"/>
    <property type="evidence" value="ECO:0007669"/>
    <property type="project" value="TreeGrafter"/>
</dbReference>